<dbReference type="Gene3D" id="3.30.70.1070">
    <property type="entry name" value="Sporulation related repeat"/>
    <property type="match status" value="1"/>
</dbReference>
<reference evidence="4 5" key="1">
    <citation type="submission" date="2022-06" db="EMBL/GenBank/DDBJ databases">
        <title>Roseomonas CN29.</title>
        <authorList>
            <person name="Cheng Y."/>
            <person name="He X."/>
        </authorList>
    </citation>
    <scope>NUCLEOTIDE SEQUENCE [LARGE SCALE GENOMIC DNA]</scope>
    <source>
        <strain evidence="4 5">CN29</strain>
    </source>
</reference>
<feature type="compositionally biased region" description="Low complexity" evidence="1">
    <location>
        <begin position="88"/>
        <end position="98"/>
    </location>
</feature>
<evidence type="ECO:0000313" key="5">
    <source>
        <dbReference type="Proteomes" id="UP001524642"/>
    </source>
</evidence>
<dbReference type="SUPFAM" id="SSF110997">
    <property type="entry name" value="Sporulation related repeat"/>
    <property type="match status" value="1"/>
</dbReference>
<organism evidence="4 5">
    <name type="scientific">Roseomonas populi</name>
    <dbReference type="NCBI Taxonomy" id="3121582"/>
    <lineage>
        <taxon>Bacteria</taxon>
        <taxon>Pseudomonadati</taxon>
        <taxon>Pseudomonadota</taxon>
        <taxon>Alphaproteobacteria</taxon>
        <taxon>Acetobacterales</taxon>
        <taxon>Roseomonadaceae</taxon>
        <taxon>Roseomonas</taxon>
    </lineage>
</organism>
<feature type="compositionally biased region" description="Low complexity" evidence="1">
    <location>
        <begin position="144"/>
        <end position="170"/>
    </location>
</feature>
<dbReference type="EMBL" id="JANJOU010000002">
    <property type="protein sequence ID" value="MCR0981348.1"/>
    <property type="molecule type" value="Genomic_DNA"/>
</dbReference>
<dbReference type="Proteomes" id="UP001524642">
    <property type="component" value="Unassembled WGS sequence"/>
</dbReference>
<evidence type="ECO:0000259" key="3">
    <source>
        <dbReference type="PROSITE" id="PS51724"/>
    </source>
</evidence>
<keyword evidence="5" id="KW-1185">Reference proteome</keyword>
<feature type="region of interest" description="Disordered" evidence="1">
    <location>
        <begin position="144"/>
        <end position="228"/>
    </location>
</feature>
<keyword evidence="2" id="KW-0472">Membrane</keyword>
<keyword evidence="2" id="KW-0812">Transmembrane</keyword>
<protein>
    <submittedName>
        <fullName evidence="4">SPOR domain-containing protein</fullName>
    </submittedName>
</protein>
<dbReference type="RefSeq" id="WP_257715019.1">
    <property type="nucleotide sequence ID" value="NZ_JANJOU010000002.1"/>
</dbReference>
<comment type="caution">
    <text evidence="4">The sequence shown here is derived from an EMBL/GenBank/DDBJ whole genome shotgun (WGS) entry which is preliminary data.</text>
</comment>
<keyword evidence="2" id="KW-1133">Transmembrane helix</keyword>
<gene>
    <name evidence="4" type="ORF">NRP21_04705</name>
</gene>
<proteinExistence type="predicted"/>
<sequence>MSEFTVPSYRVRPQRAGFQVPWRMLALSGAVLGAAAVGGGVVWGISRAVNRTVPTIEADARPIRVKPDDPGGLRVANQDERIFESQRRGGATAGTTARLTPEAERPDVNALRQAAIRAQQVQQAEQARAAAAQQAEQARAAAAQQAEQARVAHQAQAQPAVAQPSATQPAPEAAPSRPPLVNPSVGQQLAARMPAPPPQPAPQAQPAQQQAPAAPPITPPPMPANAPVRGGRFVVQLGAVTSEEAAQGEWARLQGRIPELAGRQPVITRVDRGDLPPMWRIRTGGLPDDKAAQALCTSAKAKGAPCAVIGG</sequence>
<feature type="domain" description="SPOR" evidence="3">
    <location>
        <begin position="227"/>
        <end position="311"/>
    </location>
</feature>
<evidence type="ECO:0000313" key="4">
    <source>
        <dbReference type="EMBL" id="MCR0981348.1"/>
    </source>
</evidence>
<dbReference type="Pfam" id="PF05036">
    <property type="entry name" value="SPOR"/>
    <property type="match status" value="1"/>
</dbReference>
<dbReference type="PROSITE" id="PS51724">
    <property type="entry name" value="SPOR"/>
    <property type="match status" value="1"/>
</dbReference>
<feature type="transmembrane region" description="Helical" evidence="2">
    <location>
        <begin position="20"/>
        <end position="45"/>
    </location>
</feature>
<dbReference type="InterPro" id="IPR007730">
    <property type="entry name" value="SPOR-like_dom"/>
</dbReference>
<feature type="compositionally biased region" description="Pro residues" evidence="1">
    <location>
        <begin position="213"/>
        <end position="224"/>
    </location>
</feature>
<feature type="compositionally biased region" description="Pro residues" evidence="1">
    <location>
        <begin position="194"/>
        <end position="203"/>
    </location>
</feature>
<evidence type="ECO:0000256" key="1">
    <source>
        <dbReference type="SAM" id="MobiDB-lite"/>
    </source>
</evidence>
<name>A0ABT1X1S0_9PROT</name>
<dbReference type="InterPro" id="IPR036680">
    <property type="entry name" value="SPOR-like_sf"/>
</dbReference>
<evidence type="ECO:0000256" key="2">
    <source>
        <dbReference type="SAM" id="Phobius"/>
    </source>
</evidence>
<accession>A0ABT1X1S0</accession>
<feature type="region of interest" description="Disordered" evidence="1">
    <location>
        <begin position="85"/>
        <end position="105"/>
    </location>
</feature>